<dbReference type="InterPro" id="IPR046196">
    <property type="entry name" value="DUF6228"/>
</dbReference>
<evidence type="ECO:0000313" key="2">
    <source>
        <dbReference type="Proteomes" id="UP000218505"/>
    </source>
</evidence>
<gene>
    <name evidence="1" type="ORF">CNX65_09705</name>
</gene>
<keyword evidence="2" id="KW-1185">Reference proteome</keyword>
<dbReference type="EMBL" id="CP023445">
    <property type="protein sequence ID" value="ATE53533.1"/>
    <property type="molecule type" value="Genomic_DNA"/>
</dbReference>
<organism evidence="1 2">
    <name type="scientific">Actinosynnema pretiosum</name>
    <dbReference type="NCBI Taxonomy" id="42197"/>
    <lineage>
        <taxon>Bacteria</taxon>
        <taxon>Bacillati</taxon>
        <taxon>Actinomycetota</taxon>
        <taxon>Actinomycetes</taxon>
        <taxon>Pseudonocardiales</taxon>
        <taxon>Pseudonocardiaceae</taxon>
        <taxon>Actinosynnema</taxon>
    </lineage>
</organism>
<dbReference type="AlphaFoldDB" id="A0A290Z3K8"/>
<evidence type="ECO:0000313" key="1">
    <source>
        <dbReference type="EMBL" id="ATE53533.1"/>
    </source>
</evidence>
<dbReference type="Proteomes" id="UP000218505">
    <property type="component" value="Chromosome"/>
</dbReference>
<proteinExistence type="predicted"/>
<dbReference type="Pfam" id="PF19739">
    <property type="entry name" value="DUF6228"/>
    <property type="match status" value="1"/>
</dbReference>
<dbReference type="RefSeq" id="WP_096492473.1">
    <property type="nucleotide sequence ID" value="NZ_CP023445.1"/>
</dbReference>
<dbReference type="KEGG" id="apre:CNX65_09705"/>
<protein>
    <submittedName>
        <fullName evidence="1">Uncharacterized protein</fullName>
    </submittedName>
</protein>
<name>A0A290Z3K8_9PSEU</name>
<accession>A0A290Z3K8</accession>
<reference evidence="1" key="1">
    <citation type="submission" date="2017-09" db="EMBL/GenBank/DDBJ databases">
        <title>Complete Genome Sequence of ansamitocin-producing Bacterium Actinosynnema pretiosum X47.</title>
        <authorList>
            <person name="Cao G."/>
            <person name="Zong G."/>
            <person name="Zhong C."/>
            <person name="Fu J."/>
        </authorList>
    </citation>
    <scope>NUCLEOTIDE SEQUENCE [LARGE SCALE GENOMIC DNA]</scope>
    <source>
        <strain evidence="1">X47</strain>
    </source>
</reference>
<sequence>MARPEDGAGGEGGGGGPVGPVVDLGSVLLWSPGNIDPDYPLPKVAVRLRADGMEALLPETVALGLDGPALPDFLAELAESFRGWVGVHVWESLDHDLVLTATHDGRGAVSLRWEIAPWSLWKGHAWRASVEVDVEPGEAMRKLAEDVREALAV</sequence>